<keyword evidence="1" id="KW-1133">Transmembrane helix</keyword>
<organism evidence="2 3">
    <name type="scientific">Blastococcus saxobsidens</name>
    <dbReference type="NCBI Taxonomy" id="138336"/>
    <lineage>
        <taxon>Bacteria</taxon>
        <taxon>Bacillati</taxon>
        <taxon>Actinomycetota</taxon>
        <taxon>Actinomycetes</taxon>
        <taxon>Geodermatophilales</taxon>
        <taxon>Geodermatophilaceae</taxon>
        <taxon>Blastococcus</taxon>
    </lineage>
</organism>
<feature type="transmembrane region" description="Helical" evidence="1">
    <location>
        <begin position="88"/>
        <end position="109"/>
    </location>
</feature>
<evidence type="ECO:0000313" key="3">
    <source>
        <dbReference type="Proteomes" id="UP000292507"/>
    </source>
</evidence>
<keyword evidence="1" id="KW-0472">Membrane</keyword>
<name>A0A4Q7Y408_9ACTN</name>
<reference evidence="2 3" key="1">
    <citation type="submission" date="2019-02" db="EMBL/GenBank/DDBJ databases">
        <title>Sequencing the genomes of 1000 actinobacteria strains.</title>
        <authorList>
            <person name="Klenk H.-P."/>
        </authorList>
    </citation>
    <scope>NUCLEOTIDE SEQUENCE [LARGE SCALE GENOMIC DNA]</scope>
    <source>
        <strain evidence="2 3">DSM 44509</strain>
    </source>
</reference>
<keyword evidence="3" id="KW-1185">Reference proteome</keyword>
<keyword evidence="1" id="KW-0812">Transmembrane</keyword>
<evidence type="ECO:0000313" key="2">
    <source>
        <dbReference type="EMBL" id="RZU30595.1"/>
    </source>
</evidence>
<gene>
    <name evidence="2" type="ORF">BKA19_0215</name>
</gene>
<feature type="transmembrane region" description="Helical" evidence="1">
    <location>
        <begin position="51"/>
        <end position="82"/>
    </location>
</feature>
<protein>
    <submittedName>
        <fullName evidence="2">Uncharacterized protein</fullName>
    </submittedName>
</protein>
<accession>A0A4Q7Y408</accession>
<dbReference type="AlphaFoldDB" id="A0A4Q7Y408"/>
<feature type="transmembrane region" description="Helical" evidence="1">
    <location>
        <begin position="6"/>
        <end position="30"/>
    </location>
</feature>
<proteinExistence type="predicted"/>
<dbReference type="EMBL" id="SHKV01000001">
    <property type="protein sequence ID" value="RZU30595.1"/>
    <property type="molecule type" value="Genomic_DNA"/>
</dbReference>
<dbReference type="Proteomes" id="UP000292507">
    <property type="component" value="Unassembled WGS sequence"/>
</dbReference>
<comment type="caution">
    <text evidence="2">The sequence shown here is derived from an EMBL/GenBank/DDBJ whole genome shotgun (WGS) entry which is preliminary data.</text>
</comment>
<evidence type="ECO:0000256" key="1">
    <source>
        <dbReference type="SAM" id="Phobius"/>
    </source>
</evidence>
<sequence>MKSDTVAVVLVPPLLIVGVLLLALPALVLGGKGLFRHRGYNAAEPGDRASVVTIVLLRALLLLLLLLVSGVVLLSTIGAMVVGVELHGMVYVLFVLDLLMAALALLTFARRERRPGRRRASPARR</sequence>